<comment type="caution">
    <text evidence="1">The sequence shown here is derived from an EMBL/GenBank/DDBJ whole genome shotgun (WGS) entry which is preliminary data.</text>
</comment>
<accession>A0ABV7XYF9</accession>
<reference evidence="2" key="1">
    <citation type="journal article" date="2019" name="Int. J. Syst. Evol. Microbiol.">
        <title>The Global Catalogue of Microorganisms (GCM) 10K type strain sequencing project: providing services to taxonomists for standard genome sequencing and annotation.</title>
        <authorList>
            <consortium name="The Broad Institute Genomics Platform"/>
            <consortium name="The Broad Institute Genome Sequencing Center for Infectious Disease"/>
            <person name="Wu L."/>
            <person name="Ma J."/>
        </authorList>
    </citation>
    <scope>NUCLEOTIDE SEQUENCE [LARGE SCALE GENOMIC DNA]</scope>
    <source>
        <strain evidence="2">CECT 7798</strain>
    </source>
</reference>
<dbReference type="RefSeq" id="WP_290299424.1">
    <property type="nucleotide sequence ID" value="NZ_JAUFQR010000001.1"/>
</dbReference>
<proteinExistence type="predicted"/>
<evidence type="ECO:0000313" key="1">
    <source>
        <dbReference type="EMBL" id="MFC3757907.1"/>
    </source>
</evidence>
<keyword evidence="2" id="KW-1185">Reference proteome</keyword>
<gene>
    <name evidence="1" type="ORF">ACFONJ_18155</name>
</gene>
<name>A0ABV7XYF9_9FLAO</name>
<protein>
    <submittedName>
        <fullName evidence="1">Uncharacterized protein</fullName>
    </submittedName>
</protein>
<evidence type="ECO:0000313" key="2">
    <source>
        <dbReference type="Proteomes" id="UP001595735"/>
    </source>
</evidence>
<dbReference type="EMBL" id="JBHRYO010000002">
    <property type="protein sequence ID" value="MFC3757907.1"/>
    <property type="molecule type" value="Genomic_DNA"/>
</dbReference>
<dbReference type="Proteomes" id="UP001595735">
    <property type="component" value="Unassembled WGS sequence"/>
</dbReference>
<sequence>MFLALDRPHTFESEFKNIKLIATEFDEPFYGFTLWRFRLYVDDNLLMNPLLDYEGKGCGLEADLEKFKLESGDGAFVFIPYGLITMNTHDLSLKKYDAEIGTNNTFIENNFWDDKLFVLRQRSVWVVDLKEQKLLQKTYPFEKLKFEKMWRQGDIVKFLYKDKLTGDAQTLEYSLENKNFINDVV</sequence>
<organism evidence="1 2">
    <name type="scientific">Chryseobacterium tructae</name>
    <dbReference type="NCBI Taxonomy" id="1037380"/>
    <lineage>
        <taxon>Bacteria</taxon>
        <taxon>Pseudomonadati</taxon>
        <taxon>Bacteroidota</taxon>
        <taxon>Flavobacteriia</taxon>
        <taxon>Flavobacteriales</taxon>
        <taxon>Weeksellaceae</taxon>
        <taxon>Chryseobacterium group</taxon>
        <taxon>Chryseobacterium</taxon>
    </lineage>
</organism>